<gene>
    <name evidence="3" type="ORF">CLOSTMETH_00770</name>
</gene>
<evidence type="ECO:0000256" key="2">
    <source>
        <dbReference type="SAM" id="SignalP"/>
    </source>
</evidence>
<dbReference type="eggNOG" id="ENOG5033AYJ">
    <property type="taxonomic scope" value="Bacteria"/>
</dbReference>
<evidence type="ECO:0000256" key="1">
    <source>
        <dbReference type="SAM" id="Phobius"/>
    </source>
</evidence>
<keyword evidence="4" id="KW-1185">Reference proteome</keyword>
<comment type="caution">
    <text evidence="3">The sequence shown here is derived from an EMBL/GenBank/DDBJ whole genome shotgun (WGS) entry which is preliminary data.</text>
</comment>
<accession>C0EAB6</accession>
<protein>
    <recommendedName>
        <fullName evidence="5">LPXTG-motif cell wall anchor domain protein</fullName>
    </recommendedName>
</protein>
<evidence type="ECO:0000313" key="4">
    <source>
        <dbReference type="Proteomes" id="UP000003340"/>
    </source>
</evidence>
<dbReference type="HOGENOM" id="CLU_1438801_0_0_9"/>
<dbReference type="AlphaFoldDB" id="C0EAB6"/>
<evidence type="ECO:0008006" key="5">
    <source>
        <dbReference type="Google" id="ProtNLM"/>
    </source>
</evidence>
<keyword evidence="1" id="KW-0812">Transmembrane</keyword>
<feature type="transmembrane region" description="Helical" evidence="1">
    <location>
        <begin position="162"/>
        <end position="180"/>
    </location>
</feature>
<reference evidence="3 4" key="1">
    <citation type="submission" date="2009-01" db="EMBL/GenBank/DDBJ databases">
        <authorList>
            <person name="Fulton L."/>
            <person name="Clifton S."/>
            <person name="Fulton B."/>
            <person name="Xu J."/>
            <person name="Minx P."/>
            <person name="Pepin K.H."/>
            <person name="Johnson M."/>
            <person name="Bhonagiri V."/>
            <person name="Nash W.E."/>
            <person name="Mardis E.R."/>
            <person name="Wilson R.K."/>
        </authorList>
    </citation>
    <scope>NUCLEOTIDE SEQUENCE [LARGE SCALE GENOMIC DNA]</scope>
    <source>
        <strain evidence="3 4">DSM 5476</strain>
    </source>
</reference>
<keyword evidence="1" id="KW-1133">Transmembrane helix</keyword>
<evidence type="ECO:0000313" key="3">
    <source>
        <dbReference type="EMBL" id="EEG31556.1"/>
    </source>
</evidence>
<reference evidence="3 4" key="2">
    <citation type="submission" date="2009-02" db="EMBL/GenBank/DDBJ databases">
        <title>Draft genome sequence of Clostridium methylpentosum (DSM 5476).</title>
        <authorList>
            <person name="Sudarsanam P."/>
            <person name="Ley R."/>
            <person name="Guruge J."/>
            <person name="Turnbaugh P.J."/>
            <person name="Mahowald M."/>
            <person name="Liep D."/>
            <person name="Gordon J."/>
        </authorList>
    </citation>
    <scope>NUCLEOTIDE SEQUENCE [LARGE SCALE GENOMIC DNA]</scope>
    <source>
        <strain evidence="3 4">DSM 5476</strain>
    </source>
</reference>
<feature type="signal peptide" evidence="2">
    <location>
        <begin position="1"/>
        <end position="26"/>
    </location>
</feature>
<keyword evidence="1" id="KW-0472">Membrane</keyword>
<proteinExistence type="predicted"/>
<dbReference type="Proteomes" id="UP000003340">
    <property type="component" value="Unassembled WGS sequence"/>
</dbReference>
<sequence length="188" mass="19816">MKSMKKIICGLTAAVMLAVCALPVFAAGINPHEKAVLDELRVGATVDGVHYNIPSQYINQAENWLNSSYDMTEEQANEVLSYIREAREIALASGAKDFPQMSKATRQKLLDLAQKAAAVVGLKFTVVNGKTVIITDANGTIVFKADAVIKATGGQATDATNVVILALVVVGTIAAAGFGARKLKVARA</sequence>
<feature type="chain" id="PRO_5002895620" description="LPXTG-motif cell wall anchor domain protein" evidence="2">
    <location>
        <begin position="27"/>
        <end position="188"/>
    </location>
</feature>
<dbReference type="EMBL" id="ACEC01000031">
    <property type="protein sequence ID" value="EEG31556.1"/>
    <property type="molecule type" value="Genomic_DNA"/>
</dbReference>
<organism evidence="3 4">
    <name type="scientific">[Clostridium] methylpentosum DSM 5476</name>
    <dbReference type="NCBI Taxonomy" id="537013"/>
    <lineage>
        <taxon>Bacteria</taxon>
        <taxon>Bacillati</taxon>
        <taxon>Bacillota</taxon>
        <taxon>Clostridia</taxon>
        <taxon>Eubacteriales</taxon>
        <taxon>Oscillospiraceae</taxon>
        <taxon>Oscillospiraceae incertae sedis</taxon>
    </lineage>
</organism>
<name>C0EAB6_9FIRM</name>
<dbReference type="STRING" id="537013.CLOSTMETH_00770"/>
<keyword evidence="2" id="KW-0732">Signal</keyword>